<keyword evidence="2" id="KW-1185">Reference proteome</keyword>
<proteinExistence type="predicted"/>
<evidence type="ECO:0000313" key="2">
    <source>
        <dbReference type="Proteomes" id="UP001500782"/>
    </source>
</evidence>
<name>A0ABP3G1Y2_9BACI</name>
<sequence>MISDIKRVTSPAKMATTKSKVVSTANALGNLAFLSKKLTIGLIQKAIMIPIIKG</sequence>
<reference evidence="2" key="1">
    <citation type="journal article" date="2019" name="Int. J. Syst. Evol. Microbiol.">
        <title>The Global Catalogue of Microorganisms (GCM) 10K type strain sequencing project: providing services to taxonomists for standard genome sequencing and annotation.</title>
        <authorList>
            <consortium name="The Broad Institute Genomics Platform"/>
            <consortium name="The Broad Institute Genome Sequencing Center for Infectious Disease"/>
            <person name="Wu L."/>
            <person name="Ma J."/>
        </authorList>
    </citation>
    <scope>NUCLEOTIDE SEQUENCE [LARGE SCALE GENOMIC DNA]</scope>
    <source>
        <strain evidence="2">JCM 9731</strain>
    </source>
</reference>
<dbReference type="Proteomes" id="UP001500782">
    <property type="component" value="Unassembled WGS sequence"/>
</dbReference>
<gene>
    <name evidence="1" type="ORF">GCM10008967_24980</name>
</gene>
<organism evidence="1 2">
    <name type="scientific">Bacillus carboniphilus</name>
    <dbReference type="NCBI Taxonomy" id="86663"/>
    <lineage>
        <taxon>Bacteria</taxon>
        <taxon>Bacillati</taxon>
        <taxon>Bacillota</taxon>
        <taxon>Bacilli</taxon>
        <taxon>Bacillales</taxon>
        <taxon>Bacillaceae</taxon>
        <taxon>Bacillus</taxon>
    </lineage>
</organism>
<protein>
    <submittedName>
        <fullName evidence="1">Uncharacterized protein</fullName>
    </submittedName>
</protein>
<comment type="caution">
    <text evidence="1">The sequence shown here is derived from an EMBL/GenBank/DDBJ whole genome shotgun (WGS) entry which is preliminary data.</text>
</comment>
<evidence type="ECO:0000313" key="1">
    <source>
        <dbReference type="EMBL" id="GAA0333249.1"/>
    </source>
</evidence>
<dbReference type="EMBL" id="BAAADJ010000023">
    <property type="protein sequence ID" value="GAA0333249.1"/>
    <property type="molecule type" value="Genomic_DNA"/>
</dbReference>
<accession>A0ABP3G1Y2</accession>